<evidence type="ECO:0000256" key="1">
    <source>
        <dbReference type="SAM" id="Phobius"/>
    </source>
</evidence>
<dbReference type="PROSITE" id="PS00409">
    <property type="entry name" value="PROKAR_NTER_METHYL"/>
    <property type="match status" value="1"/>
</dbReference>
<dbReference type="Proteomes" id="UP000178808">
    <property type="component" value="Unassembled WGS sequence"/>
</dbReference>
<keyword evidence="1" id="KW-0812">Transmembrane</keyword>
<dbReference type="SUPFAM" id="SSF49464">
    <property type="entry name" value="Carboxypeptidase regulatory domain-like"/>
    <property type="match status" value="1"/>
</dbReference>
<proteinExistence type="predicted"/>
<accession>A0A1G1Z7K7</accession>
<dbReference type="InterPro" id="IPR008969">
    <property type="entry name" value="CarboxyPept-like_regulatory"/>
</dbReference>
<gene>
    <name evidence="2" type="ORF">A3I31_00020</name>
</gene>
<comment type="caution">
    <text evidence="2">The sequence shown here is derived from an EMBL/GenBank/DDBJ whole genome shotgun (WGS) entry which is preliminary data.</text>
</comment>
<dbReference type="InterPro" id="IPR012902">
    <property type="entry name" value="N_methyl_site"/>
</dbReference>
<reference evidence="2 3" key="1">
    <citation type="journal article" date="2016" name="Nat. Commun.">
        <title>Thousands of microbial genomes shed light on interconnected biogeochemical processes in an aquifer system.</title>
        <authorList>
            <person name="Anantharaman K."/>
            <person name="Brown C.T."/>
            <person name="Hug L.A."/>
            <person name="Sharon I."/>
            <person name="Castelle C.J."/>
            <person name="Probst A.J."/>
            <person name="Thomas B.C."/>
            <person name="Singh A."/>
            <person name="Wilkins M.J."/>
            <person name="Karaoz U."/>
            <person name="Brodie E.L."/>
            <person name="Williams K.H."/>
            <person name="Hubbard S.S."/>
            <person name="Banfield J.F."/>
        </authorList>
    </citation>
    <scope>NUCLEOTIDE SEQUENCE [LARGE SCALE GENOMIC DNA]</scope>
</reference>
<dbReference type="Gene3D" id="2.60.40.1120">
    <property type="entry name" value="Carboxypeptidase-like, regulatory domain"/>
    <property type="match status" value="1"/>
</dbReference>
<dbReference type="AlphaFoldDB" id="A0A1G1Z7K7"/>
<sequence length="606" mass="65664">MLKGKLNAIKKEKGFIPSKRNHATGFTLIESLVVIGIFMIFAGGIYFTYSNLLEIIVDAKIKAAAIQLVEEEIELVRNLKYEDVGIIGGYPVGKLRAEKTILYGQLLFTLKSFVKSIDDPFDGTLGGNPNDTAPGDYKLVTFEISCSQCFGARPLRFTTIAAPKNLETTTGNGALFIDVFDASGVGIQGANVTIVNTDADPDITINDTTDINGKLQLVDIPPGVNAYQITATKSGYTTARTYPLDDPENPNPIQADSTIAASTITEIGFEIDRVSALTMRTKNAFCVPEPNVGLYLEGGNLIGRDPDVIKYSETVNTGESGSYTKSDLEWDTYKIIGIDAESDISGWDLFIPITIDPNTVKTITLLTEAKASQALLVNVVNEVNEVETMVPGASVELVKTGFSETLEAGVRSFKTTNWPDGAWSDKVNVDASGGTELLLDSIGGVYQSPGYLISETVNFGTSESELKTLSWNPTSQPPETGSGSMKLQIATNDDNLTWNFVGPDGTANSYYETPTGTVINTLHNNNRYLRYKVYLETSDATVTPTFENITIMFASGCIPEGQVFFKGLNSGTYTLTVQKSGFETHVSQISIDQNWQNVKITLTPLP</sequence>
<keyword evidence="1" id="KW-0472">Membrane</keyword>
<name>A0A1G1Z7K7_9BACT</name>
<dbReference type="Pfam" id="PF07963">
    <property type="entry name" value="N_methyl"/>
    <property type="match status" value="1"/>
</dbReference>
<evidence type="ECO:0000313" key="2">
    <source>
        <dbReference type="EMBL" id="OGY60036.1"/>
    </source>
</evidence>
<evidence type="ECO:0000313" key="3">
    <source>
        <dbReference type="Proteomes" id="UP000178808"/>
    </source>
</evidence>
<organism evidence="2 3">
    <name type="scientific">Candidatus Colwellbacteria bacterium RIFCSPLOWO2_02_FULL_44_20b</name>
    <dbReference type="NCBI Taxonomy" id="1797691"/>
    <lineage>
        <taxon>Bacteria</taxon>
        <taxon>Candidatus Colwelliibacteriota</taxon>
    </lineage>
</organism>
<keyword evidence="1" id="KW-1133">Transmembrane helix</keyword>
<feature type="transmembrane region" description="Helical" evidence="1">
    <location>
        <begin position="21"/>
        <end position="47"/>
    </location>
</feature>
<dbReference type="EMBL" id="MHIZ01000025">
    <property type="protein sequence ID" value="OGY60036.1"/>
    <property type="molecule type" value="Genomic_DNA"/>
</dbReference>
<protein>
    <recommendedName>
        <fullName evidence="4">PEGA domain-containing protein</fullName>
    </recommendedName>
</protein>
<evidence type="ECO:0008006" key="4">
    <source>
        <dbReference type="Google" id="ProtNLM"/>
    </source>
</evidence>